<feature type="compositionally biased region" description="Basic and acidic residues" evidence="1">
    <location>
        <begin position="41"/>
        <end position="56"/>
    </location>
</feature>
<feature type="region of interest" description="Disordered" evidence="1">
    <location>
        <begin position="1"/>
        <end position="56"/>
    </location>
</feature>
<keyword evidence="3" id="KW-1185">Reference proteome</keyword>
<reference evidence="3" key="1">
    <citation type="journal article" date="2019" name="Int. J. Syst. Evol. Microbiol.">
        <title>The Global Catalogue of Microorganisms (GCM) 10K type strain sequencing project: providing services to taxonomists for standard genome sequencing and annotation.</title>
        <authorList>
            <consortium name="The Broad Institute Genomics Platform"/>
            <consortium name="The Broad Institute Genome Sequencing Center for Infectious Disease"/>
            <person name="Wu L."/>
            <person name="Ma J."/>
        </authorList>
    </citation>
    <scope>NUCLEOTIDE SEQUENCE [LARGE SCALE GENOMIC DNA]</scope>
    <source>
        <strain evidence="3">CCM 2050</strain>
    </source>
</reference>
<organism evidence="2 3">
    <name type="scientific">Psychrobacter glacincola</name>
    <dbReference type="NCBI Taxonomy" id="56810"/>
    <lineage>
        <taxon>Bacteria</taxon>
        <taxon>Pseudomonadati</taxon>
        <taxon>Pseudomonadota</taxon>
        <taxon>Gammaproteobacteria</taxon>
        <taxon>Moraxellales</taxon>
        <taxon>Moraxellaceae</taxon>
        <taxon>Psychrobacter</taxon>
    </lineage>
</organism>
<evidence type="ECO:0000313" key="2">
    <source>
        <dbReference type="EMBL" id="MFC6381598.1"/>
    </source>
</evidence>
<accession>A0ABW1W7H8</accession>
<evidence type="ECO:0000313" key="3">
    <source>
        <dbReference type="Proteomes" id="UP001596264"/>
    </source>
</evidence>
<name>A0ABW1W7H8_9GAMM</name>
<dbReference type="RefSeq" id="WP_201561789.1">
    <property type="nucleotide sequence ID" value="NZ_CAJGZK010000004.1"/>
</dbReference>
<dbReference type="EMBL" id="JBHSTZ010000025">
    <property type="protein sequence ID" value="MFC6381598.1"/>
    <property type="molecule type" value="Genomic_DNA"/>
</dbReference>
<comment type="caution">
    <text evidence="2">The sequence shown here is derived from an EMBL/GenBank/DDBJ whole genome shotgun (WGS) entry which is preliminary data.</text>
</comment>
<sequence length="56" mass="6172">MSDTNNDSSDIKKAADQADSQQIKKNLEGGKPVDVAESLTEEEKTSFINDDLRTDK</sequence>
<evidence type="ECO:0000256" key="1">
    <source>
        <dbReference type="SAM" id="MobiDB-lite"/>
    </source>
</evidence>
<protein>
    <submittedName>
        <fullName evidence="2">Uncharacterized protein</fullName>
    </submittedName>
</protein>
<dbReference type="Proteomes" id="UP001596264">
    <property type="component" value="Unassembled WGS sequence"/>
</dbReference>
<proteinExistence type="predicted"/>
<gene>
    <name evidence="2" type="ORF">ACFP58_09050</name>
</gene>